<dbReference type="GO" id="GO:0005737">
    <property type="term" value="C:cytoplasm"/>
    <property type="evidence" value="ECO:0007669"/>
    <property type="project" value="TreeGrafter"/>
</dbReference>
<dbReference type="GO" id="GO:0005868">
    <property type="term" value="C:cytoplasmic dynein complex"/>
    <property type="evidence" value="ECO:0007669"/>
    <property type="project" value="TreeGrafter"/>
</dbReference>
<dbReference type="AlphaFoldDB" id="A0A8H3FC15"/>
<dbReference type="EMBL" id="CAJPDS010000026">
    <property type="protein sequence ID" value="CAF9920819.1"/>
    <property type="molecule type" value="Genomic_DNA"/>
</dbReference>
<proteinExistence type="predicted"/>
<dbReference type="Pfam" id="PF03645">
    <property type="entry name" value="Tctex-1"/>
    <property type="match status" value="1"/>
</dbReference>
<accession>A0A8H3FC15</accession>
<feature type="region of interest" description="Disordered" evidence="1">
    <location>
        <begin position="1"/>
        <end position="33"/>
    </location>
</feature>
<keyword evidence="3" id="KW-1185">Reference proteome</keyword>
<evidence type="ECO:0000313" key="3">
    <source>
        <dbReference type="Proteomes" id="UP000664521"/>
    </source>
</evidence>
<dbReference type="InterPro" id="IPR038586">
    <property type="entry name" value="Tctex-1-like_sf"/>
</dbReference>
<dbReference type="Proteomes" id="UP000664521">
    <property type="component" value="Unassembled WGS sequence"/>
</dbReference>
<organism evidence="2 3">
    <name type="scientific">Heterodermia speciosa</name>
    <dbReference type="NCBI Taxonomy" id="116794"/>
    <lineage>
        <taxon>Eukaryota</taxon>
        <taxon>Fungi</taxon>
        <taxon>Dikarya</taxon>
        <taxon>Ascomycota</taxon>
        <taxon>Pezizomycotina</taxon>
        <taxon>Lecanoromycetes</taxon>
        <taxon>OSLEUM clade</taxon>
        <taxon>Lecanoromycetidae</taxon>
        <taxon>Caliciales</taxon>
        <taxon>Physciaceae</taxon>
        <taxon>Heterodermia</taxon>
    </lineage>
</organism>
<dbReference type="Gene3D" id="3.30.1140.40">
    <property type="entry name" value="Tctex-1"/>
    <property type="match status" value="1"/>
</dbReference>
<evidence type="ECO:0000313" key="2">
    <source>
        <dbReference type="EMBL" id="CAF9920819.1"/>
    </source>
</evidence>
<evidence type="ECO:0008006" key="4">
    <source>
        <dbReference type="Google" id="ProtNLM"/>
    </source>
</evidence>
<dbReference type="GO" id="GO:0045505">
    <property type="term" value="F:dynein intermediate chain binding"/>
    <property type="evidence" value="ECO:0007669"/>
    <property type="project" value="TreeGrafter"/>
</dbReference>
<sequence length="181" mass="19570">MASELASQPGGPGTNSQSEPFPPTDTPNTSSNLPVSHARLEEIVTEACDNTLQFADSYQHPLVGKWNTNIIQSALAHLIKESNSHKFIVTSTIIQHTTPPAPLAPKPANNASAQDDLASGAEGLGLENKAEEEHKVGRRGLHSATGAYWNNERDGTWSWQWKGSEKKGFDVIATVFWIATV</sequence>
<name>A0A8H3FC15_9LECA</name>
<dbReference type="PANTHER" id="PTHR21255:SF4">
    <property type="entry name" value="DYNEIN LIGHT CHAIN TCTEX-TYPE"/>
    <property type="match status" value="1"/>
</dbReference>
<dbReference type="InterPro" id="IPR005334">
    <property type="entry name" value="Tctex-1-like"/>
</dbReference>
<gene>
    <name evidence="2" type="ORF">HETSPECPRED_004370</name>
</gene>
<reference evidence="2" key="1">
    <citation type="submission" date="2021-03" db="EMBL/GenBank/DDBJ databases">
        <authorList>
            <person name="Tagirdzhanova G."/>
        </authorList>
    </citation>
    <scope>NUCLEOTIDE SEQUENCE</scope>
</reference>
<comment type="caution">
    <text evidence="2">The sequence shown here is derived from an EMBL/GenBank/DDBJ whole genome shotgun (WGS) entry which is preliminary data.</text>
</comment>
<dbReference type="GO" id="GO:0007018">
    <property type="term" value="P:microtubule-based movement"/>
    <property type="evidence" value="ECO:0007669"/>
    <property type="project" value="TreeGrafter"/>
</dbReference>
<dbReference type="PANTHER" id="PTHR21255">
    <property type="entry name" value="T-COMPLEX-ASSOCIATED-TESTIS-EXPRESSED 1/ DYNEIN LIGHT CHAIN"/>
    <property type="match status" value="1"/>
</dbReference>
<evidence type="ECO:0000256" key="1">
    <source>
        <dbReference type="SAM" id="MobiDB-lite"/>
    </source>
</evidence>
<dbReference type="OrthoDB" id="10059120at2759"/>
<protein>
    <recommendedName>
        <fullName evidence="4">Dynein light chain</fullName>
    </recommendedName>
</protein>